<dbReference type="Proteomes" id="UP001589667">
    <property type="component" value="Unassembled WGS sequence"/>
</dbReference>
<accession>A0ABV5SLB6</accession>
<sequence>MMSESDPRSGGAGAWRRARRSLNGAHAGELGVVLPPFVDHHVHLELTNPEPAVDRGIAGVVDLGANPSVVAARAARDGLPAIAFAGAFLTAVGGYPSDRSWRPEGSVREVPAIDADAIDTPMADTSVTVPPTTGARGHSALPGPIEAAVDEQHAFGASLVKVVLNADAGPVFDRATLDAIVAAAHARGLSVAVHAEGAGCAALAIDAGADALVHTPWTERLDDALIARAAAGQVWVSTLAIHARDAGSDSPELARALDNLARFHAADGRVLYGTDLGNGELPVGVNAAELALLARAGLGASDLVDALTDPWPRAARENWGLDGVATFVPGAPPAAPDDLPAWLATARVVPADDLEML</sequence>
<dbReference type="SUPFAM" id="SSF51556">
    <property type="entry name" value="Metallo-dependent hydrolases"/>
    <property type="match status" value="1"/>
</dbReference>
<evidence type="ECO:0008006" key="3">
    <source>
        <dbReference type="Google" id="ProtNLM"/>
    </source>
</evidence>
<protein>
    <recommendedName>
        <fullName evidence="3">Amidohydrolase family protein</fullName>
    </recommendedName>
</protein>
<dbReference type="InterPro" id="IPR051781">
    <property type="entry name" value="Metallo-dep_Hydrolase"/>
</dbReference>
<dbReference type="PANTHER" id="PTHR43135">
    <property type="entry name" value="ALPHA-D-RIBOSE 1-METHYLPHOSPHONATE 5-TRIPHOSPHATE DIPHOSPHATASE"/>
    <property type="match status" value="1"/>
</dbReference>
<name>A0ABV5SLB6_9MICO</name>
<reference evidence="1 2" key="1">
    <citation type="submission" date="2024-09" db="EMBL/GenBank/DDBJ databases">
        <authorList>
            <person name="Sun Q."/>
            <person name="Mori K."/>
        </authorList>
    </citation>
    <scope>NUCLEOTIDE SEQUENCE [LARGE SCALE GENOMIC DNA]</scope>
    <source>
        <strain evidence="1 2">JCM 14321</strain>
    </source>
</reference>
<evidence type="ECO:0000313" key="1">
    <source>
        <dbReference type="EMBL" id="MFB9641126.1"/>
    </source>
</evidence>
<keyword evidence="2" id="KW-1185">Reference proteome</keyword>
<dbReference type="Gene3D" id="3.20.20.140">
    <property type="entry name" value="Metal-dependent hydrolases"/>
    <property type="match status" value="1"/>
</dbReference>
<dbReference type="InterPro" id="IPR032466">
    <property type="entry name" value="Metal_Hydrolase"/>
</dbReference>
<comment type="caution">
    <text evidence="1">The sequence shown here is derived from an EMBL/GenBank/DDBJ whole genome shotgun (WGS) entry which is preliminary data.</text>
</comment>
<dbReference type="EMBL" id="JBHMBL010000001">
    <property type="protein sequence ID" value="MFB9641126.1"/>
    <property type="molecule type" value="Genomic_DNA"/>
</dbReference>
<dbReference type="RefSeq" id="WP_157423521.1">
    <property type="nucleotide sequence ID" value="NZ_BAAANI010000008.1"/>
</dbReference>
<dbReference type="PANTHER" id="PTHR43135:SF3">
    <property type="entry name" value="ALPHA-D-RIBOSE 1-METHYLPHOSPHONATE 5-TRIPHOSPHATE DIPHOSPHATASE"/>
    <property type="match status" value="1"/>
</dbReference>
<proteinExistence type="predicted"/>
<evidence type="ECO:0000313" key="2">
    <source>
        <dbReference type="Proteomes" id="UP001589667"/>
    </source>
</evidence>
<gene>
    <name evidence="1" type="ORF">ACFFQV_02380</name>
</gene>
<organism evidence="1 2">
    <name type="scientific">Agromyces lapidis</name>
    <dbReference type="NCBI Taxonomy" id="279574"/>
    <lineage>
        <taxon>Bacteria</taxon>
        <taxon>Bacillati</taxon>
        <taxon>Actinomycetota</taxon>
        <taxon>Actinomycetes</taxon>
        <taxon>Micrococcales</taxon>
        <taxon>Microbacteriaceae</taxon>
        <taxon>Agromyces</taxon>
    </lineage>
</organism>